<dbReference type="PANTHER" id="PTHR27008">
    <property type="entry name" value="OS04G0122200 PROTEIN"/>
    <property type="match status" value="1"/>
</dbReference>
<keyword evidence="2" id="KW-0433">Leucine-rich repeat</keyword>
<dbReference type="FunFam" id="3.80.10.10:FF:000095">
    <property type="entry name" value="LRR receptor-like serine/threonine-protein kinase GSO1"/>
    <property type="match status" value="1"/>
</dbReference>
<dbReference type="GO" id="GO:0051707">
    <property type="term" value="P:response to other organism"/>
    <property type="evidence" value="ECO:0007669"/>
    <property type="project" value="UniProtKB-ARBA"/>
</dbReference>
<keyword evidence="15" id="KW-0808">Transferase</keyword>
<dbReference type="GO" id="GO:0016020">
    <property type="term" value="C:membrane"/>
    <property type="evidence" value="ECO:0007669"/>
    <property type="project" value="UniProtKB-SubCell"/>
</dbReference>
<evidence type="ECO:0000256" key="9">
    <source>
        <dbReference type="ARBA" id="ARBA00023136"/>
    </source>
</evidence>
<dbReference type="AlphaFoldDB" id="A0A7J0FVR5"/>
<proteinExistence type="predicted"/>
<dbReference type="GO" id="GO:0004672">
    <property type="term" value="F:protein kinase activity"/>
    <property type="evidence" value="ECO:0007669"/>
    <property type="project" value="InterPro"/>
</dbReference>
<evidence type="ECO:0000256" key="6">
    <source>
        <dbReference type="ARBA" id="ARBA00022741"/>
    </source>
</evidence>
<keyword evidence="11" id="KW-0325">Glycoprotein</keyword>
<evidence type="ECO:0000256" key="2">
    <source>
        <dbReference type="ARBA" id="ARBA00022614"/>
    </source>
</evidence>
<dbReference type="InterPro" id="IPR001245">
    <property type="entry name" value="Ser-Thr/Tyr_kinase_cat_dom"/>
</dbReference>
<evidence type="ECO:0000313" key="15">
    <source>
        <dbReference type="EMBL" id="GFZ02793.1"/>
    </source>
</evidence>
<dbReference type="EMBL" id="BJWL01000015">
    <property type="protein sequence ID" value="GFZ02793.1"/>
    <property type="molecule type" value="Genomic_DNA"/>
</dbReference>
<evidence type="ECO:0000256" key="8">
    <source>
        <dbReference type="ARBA" id="ARBA00022989"/>
    </source>
</evidence>
<feature type="transmembrane region" description="Helical" evidence="12">
    <location>
        <begin position="12"/>
        <end position="34"/>
    </location>
</feature>
<dbReference type="Gene3D" id="1.10.510.10">
    <property type="entry name" value="Transferase(Phosphotransferase) domain 1"/>
    <property type="match status" value="2"/>
</dbReference>
<evidence type="ECO:0000256" key="7">
    <source>
        <dbReference type="ARBA" id="ARBA00022840"/>
    </source>
</evidence>
<keyword evidence="16" id="KW-1185">Reference proteome</keyword>
<dbReference type="Proteomes" id="UP000585474">
    <property type="component" value="Unassembled WGS sequence"/>
</dbReference>
<dbReference type="OrthoDB" id="676979at2759"/>
<evidence type="ECO:0000313" key="16">
    <source>
        <dbReference type="Proteomes" id="UP000585474"/>
    </source>
</evidence>
<keyword evidence="3 12" id="KW-0812">Transmembrane</keyword>
<keyword evidence="7" id="KW-0067">ATP-binding</keyword>
<evidence type="ECO:0000256" key="1">
    <source>
        <dbReference type="ARBA" id="ARBA00004479"/>
    </source>
</evidence>
<keyword evidence="9 12" id="KW-0472">Membrane</keyword>
<dbReference type="InterPro" id="IPR001611">
    <property type="entry name" value="Leu-rich_rpt"/>
</dbReference>
<dbReference type="Pfam" id="PF08263">
    <property type="entry name" value="LRRNT_2"/>
    <property type="match status" value="1"/>
</dbReference>
<dbReference type="SMART" id="SM00369">
    <property type="entry name" value="LRR_TYP"/>
    <property type="match status" value="7"/>
</dbReference>
<protein>
    <submittedName>
        <fullName evidence="15">Leucine-rich repeat protein kinase family protein</fullName>
    </submittedName>
</protein>
<dbReference type="GO" id="GO:0005524">
    <property type="term" value="F:ATP binding"/>
    <property type="evidence" value="ECO:0007669"/>
    <property type="project" value="UniProtKB-KW"/>
</dbReference>
<evidence type="ECO:0000256" key="12">
    <source>
        <dbReference type="SAM" id="Phobius"/>
    </source>
</evidence>
<dbReference type="InterPro" id="IPR032675">
    <property type="entry name" value="LRR_dom_sf"/>
</dbReference>
<evidence type="ECO:0000256" key="11">
    <source>
        <dbReference type="ARBA" id="ARBA00023180"/>
    </source>
</evidence>
<feature type="domain" description="Serine-threonine/tyrosine-protein kinase catalytic" evidence="13">
    <location>
        <begin position="559"/>
        <end position="635"/>
    </location>
</feature>
<keyword evidence="8 12" id="KW-1133">Transmembrane helix</keyword>
<gene>
    <name evidence="15" type="ORF">Acr_15g0014010</name>
</gene>
<comment type="subcellular location">
    <subcellularLocation>
        <location evidence="1">Membrane</location>
        <topology evidence="1">Single-pass type I membrane protein</topology>
    </subcellularLocation>
</comment>
<evidence type="ECO:0000259" key="13">
    <source>
        <dbReference type="Pfam" id="PF07714"/>
    </source>
</evidence>
<dbReference type="SMART" id="SM00365">
    <property type="entry name" value="LRR_SD22"/>
    <property type="match status" value="8"/>
</dbReference>
<dbReference type="Pfam" id="PF13855">
    <property type="entry name" value="LRR_8"/>
    <property type="match status" value="1"/>
</dbReference>
<evidence type="ECO:0000256" key="4">
    <source>
        <dbReference type="ARBA" id="ARBA00022729"/>
    </source>
</evidence>
<reference evidence="15 16" key="1">
    <citation type="submission" date="2019-07" db="EMBL/GenBank/DDBJ databases">
        <title>De Novo Assembly of kiwifruit Actinidia rufa.</title>
        <authorList>
            <person name="Sugita-Konishi S."/>
            <person name="Sato K."/>
            <person name="Mori E."/>
            <person name="Abe Y."/>
            <person name="Kisaki G."/>
            <person name="Hamano K."/>
            <person name="Suezawa K."/>
            <person name="Otani M."/>
            <person name="Fukuda T."/>
            <person name="Manabe T."/>
            <person name="Gomi K."/>
            <person name="Tabuchi M."/>
            <person name="Akimitsu K."/>
            <person name="Kataoka I."/>
        </authorList>
    </citation>
    <scope>NUCLEOTIDE SEQUENCE [LARGE SCALE GENOMIC DNA]</scope>
    <source>
        <strain evidence="16">cv. Fuchu</strain>
    </source>
</reference>
<evidence type="ECO:0000259" key="14">
    <source>
        <dbReference type="Pfam" id="PF08263"/>
    </source>
</evidence>
<dbReference type="FunFam" id="3.80.10.10:FF:001158">
    <property type="entry name" value="Leucine-rich repeat protein kinase family protein"/>
    <property type="match status" value="1"/>
</dbReference>
<organism evidence="15 16">
    <name type="scientific">Actinidia rufa</name>
    <dbReference type="NCBI Taxonomy" id="165716"/>
    <lineage>
        <taxon>Eukaryota</taxon>
        <taxon>Viridiplantae</taxon>
        <taxon>Streptophyta</taxon>
        <taxon>Embryophyta</taxon>
        <taxon>Tracheophyta</taxon>
        <taxon>Spermatophyta</taxon>
        <taxon>Magnoliopsida</taxon>
        <taxon>eudicotyledons</taxon>
        <taxon>Gunneridae</taxon>
        <taxon>Pentapetalae</taxon>
        <taxon>asterids</taxon>
        <taxon>Ericales</taxon>
        <taxon>Actinidiaceae</taxon>
        <taxon>Actinidia</taxon>
    </lineage>
</organism>
<evidence type="ECO:0000256" key="3">
    <source>
        <dbReference type="ARBA" id="ARBA00022692"/>
    </source>
</evidence>
<keyword evidence="15" id="KW-0418">Kinase</keyword>
<keyword evidence="4" id="KW-0732">Signal</keyword>
<keyword evidence="6" id="KW-0547">Nucleotide-binding</keyword>
<name>A0A7J0FVR5_9ERIC</name>
<dbReference type="Pfam" id="PF07714">
    <property type="entry name" value="PK_Tyr_Ser-Thr"/>
    <property type="match status" value="2"/>
</dbReference>
<evidence type="ECO:0000256" key="10">
    <source>
        <dbReference type="ARBA" id="ARBA00023170"/>
    </source>
</evidence>
<dbReference type="Pfam" id="PF00560">
    <property type="entry name" value="LRR_1"/>
    <property type="match status" value="7"/>
</dbReference>
<evidence type="ECO:0000256" key="5">
    <source>
        <dbReference type="ARBA" id="ARBA00022737"/>
    </source>
</evidence>
<dbReference type="PANTHER" id="PTHR27008:SF596">
    <property type="entry name" value="OS02G0215500 PROTEIN"/>
    <property type="match status" value="1"/>
</dbReference>
<dbReference type="SUPFAM" id="SSF56112">
    <property type="entry name" value="Protein kinase-like (PK-like)"/>
    <property type="match status" value="1"/>
</dbReference>
<accession>A0A7J0FVR5</accession>
<dbReference type="InterPro" id="IPR051809">
    <property type="entry name" value="Plant_receptor-like_S/T_kinase"/>
</dbReference>
<dbReference type="InterPro" id="IPR013210">
    <property type="entry name" value="LRR_N_plant-typ"/>
</dbReference>
<dbReference type="InterPro" id="IPR003591">
    <property type="entry name" value="Leu-rich_rpt_typical-subtyp"/>
</dbReference>
<feature type="domain" description="Leucine-rich repeat-containing N-terminal plant-type" evidence="14">
    <location>
        <begin position="45"/>
        <end position="81"/>
    </location>
</feature>
<sequence>METLSQQQQSKTLRFGVVVVIFSSCCSYICSGSFGSALGGNETTTDRLALLAFKAEITGPLGVLSSWNESIHFCQWSGVACGRRHQRVVVLDLDDQGLSGSISPHIGNLSFLKELWLRNNSLSHIIPPELGFLRRLRILSLRNNSISGEIPANISASSGLTVLDLNFNRLAGKIPDELGSLTNLKKLNLGKNNLTGSIPSTFGNLSSLELFAALQNSISGNIPDVLGRLKNLQALGLANNRLVGTIPSSFFNLSSIQALDVGSNQMHGSFPSDLGITLPNLQFFAVSSNLFTGSIPFSLSNASKLQILSFGNNQFTGRVPPLGKLYDLWSLSFSRNHLGTGEAHDLSFIPSLTNATHLFLFALNANNFGGVFPESIRNFSTNLSILAMDNNKITGNIPTGIENLVNLEILRLWNNQLTGKIPNNIGKFQRLQSLSLSGNKFSGNIPSSLGNLSLLTKLYLDENYFYGNIPSDLGKCKLLNALSLDGNNLNGTIPREVVSLSSLLNLTVSENHLIGSLPVEVGNLKNLEVLDVSKNKLSGKLPSTLDSCVKLRLLGILDQGAKVVAVKVLNLEFRGASKSFIAECKALKNLRHRNLVKVITTCSSIDNHGKDFKALVYEFMVNGSLEDWLHPNENEDEANKDSRNLNLLQRFFPEAIYGSSTNQSSSIGIRGSIGYAAPEYGMGNEVTKSGDVYSYGILLLEMFTGRRPTDNKFSNSLSIHNFVKMALLEPKIEGIADPTLLQQREKAGESSSRSITQHQDLASKSQDISECLISILQIGTTCSEELPRDRIAINDAVAQLLAIRNTHFGGASGVLRS</sequence>
<feature type="domain" description="Serine-threonine/tyrosine-protein kinase catalytic" evidence="13">
    <location>
        <begin position="668"/>
        <end position="715"/>
    </location>
</feature>
<dbReference type="InterPro" id="IPR011009">
    <property type="entry name" value="Kinase-like_dom_sf"/>
</dbReference>
<dbReference type="Gene3D" id="3.80.10.10">
    <property type="entry name" value="Ribonuclease Inhibitor"/>
    <property type="match status" value="5"/>
</dbReference>
<comment type="caution">
    <text evidence="15">The sequence shown here is derived from an EMBL/GenBank/DDBJ whole genome shotgun (WGS) entry which is preliminary data.</text>
</comment>
<dbReference type="SUPFAM" id="SSF52058">
    <property type="entry name" value="L domain-like"/>
    <property type="match status" value="2"/>
</dbReference>
<keyword evidence="5" id="KW-0677">Repeat</keyword>
<keyword evidence="10" id="KW-0675">Receptor</keyword>
<dbReference type="GO" id="GO:0006952">
    <property type="term" value="P:defense response"/>
    <property type="evidence" value="ECO:0007669"/>
    <property type="project" value="UniProtKB-ARBA"/>
</dbReference>
<dbReference type="FunFam" id="3.80.10.10:FF:000101">
    <property type="entry name" value="LRR receptor-like serine/threonine-protein kinase ERECTA"/>
    <property type="match status" value="1"/>
</dbReference>